<evidence type="ECO:0000256" key="1">
    <source>
        <dbReference type="ARBA" id="ARBA00022737"/>
    </source>
</evidence>
<dbReference type="FunFam" id="1.10.238.10:FF:000178">
    <property type="entry name" value="Calmodulin-2 A"/>
    <property type="match status" value="1"/>
</dbReference>
<dbReference type="PROSITE" id="PS00018">
    <property type="entry name" value="EF_HAND_1"/>
    <property type="match status" value="2"/>
</dbReference>
<evidence type="ECO:0000313" key="5">
    <source>
        <dbReference type="Proteomes" id="UP000751190"/>
    </source>
</evidence>
<comment type="caution">
    <text evidence="4">The sequence shown here is derived from an EMBL/GenBank/DDBJ whole genome shotgun (WGS) entry which is preliminary data.</text>
</comment>
<sequence>MVKDDRMTAMATQQELENLRRVFVTMDANSDGRISERELALVLANLEYKPRRGEIADMIWEVDEDCDGHVSWAEFELMYMRCKADQAGLEPRKLFNVVEFMMYDKDGSAKVSFEDCMEILYRRHGKEALEERTNAFFSADLARDNEVSFAEFQEQMFTMALNRLNARQSSGKTPRAGAQPRRRA</sequence>
<dbReference type="GO" id="GO:0043226">
    <property type="term" value="C:organelle"/>
    <property type="evidence" value="ECO:0007669"/>
    <property type="project" value="UniProtKB-ARBA"/>
</dbReference>
<evidence type="ECO:0000259" key="3">
    <source>
        <dbReference type="PROSITE" id="PS50222"/>
    </source>
</evidence>
<gene>
    <name evidence="4" type="ORF">KFE25_007652</name>
</gene>
<dbReference type="InterPro" id="IPR018247">
    <property type="entry name" value="EF_Hand_1_Ca_BS"/>
</dbReference>
<dbReference type="PROSITE" id="PS50222">
    <property type="entry name" value="EF_HAND_2"/>
    <property type="match status" value="2"/>
</dbReference>
<dbReference type="PANTHER" id="PTHR23050">
    <property type="entry name" value="CALCIUM BINDING PROTEIN"/>
    <property type="match status" value="1"/>
</dbReference>
<dbReference type="SMART" id="SM00054">
    <property type="entry name" value="EFh"/>
    <property type="match status" value="4"/>
</dbReference>
<keyword evidence="1" id="KW-0677">Repeat</keyword>
<dbReference type="InterPro" id="IPR050145">
    <property type="entry name" value="Centrin_CML-like"/>
</dbReference>
<dbReference type="Proteomes" id="UP000751190">
    <property type="component" value="Unassembled WGS sequence"/>
</dbReference>
<reference evidence="4" key="1">
    <citation type="submission" date="2021-05" db="EMBL/GenBank/DDBJ databases">
        <title>The genome of the haptophyte Pavlova lutheri (Diacronema luteri, Pavlovales) - a model for lipid biosynthesis in eukaryotic algae.</title>
        <authorList>
            <person name="Hulatt C.J."/>
            <person name="Posewitz M.C."/>
        </authorList>
    </citation>
    <scope>NUCLEOTIDE SEQUENCE</scope>
    <source>
        <strain evidence="4">NIVA-4/92</strain>
    </source>
</reference>
<proteinExistence type="predicted"/>
<keyword evidence="2" id="KW-0106">Calcium</keyword>
<accession>A0A8J6CDZ6</accession>
<feature type="domain" description="EF-hand" evidence="3">
    <location>
        <begin position="14"/>
        <end position="49"/>
    </location>
</feature>
<dbReference type="CDD" id="cd00051">
    <property type="entry name" value="EFh"/>
    <property type="match status" value="1"/>
</dbReference>
<evidence type="ECO:0000313" key="4">
    <source>
        <dbReference type="EMBL" id="KAG8469134.1"/>
    </source>
</evidence>
<dbReference type="OMA" id="FEDCMEI"/>
<dbReference type="OrthoDB" id="26525at2759"/>
<feature type="domain" description="EF-hand" evidence="3">
    <location>
        <begin position="50"/>
        <end position="85"/>
    </location>
</feature>
<keyword evidence="5" id="KW-1185">Reference proteome</keyword>
<dbReference type="Gene3D" id="1.10.238.10">
    <property type="entry name" value="EF-hand"/>
    <property type="match status" value="2"/>
</dbReference>
<protein>
    <recommendedName>
        <fullName evidence="3">EF-hand domain-containing protein</fullName>
    </recommendedName>
</protein>
<dbReference type="GO" id="GO:0005509">
    <property type="term" value="F:calcium ion binding"/>
    <property type="evidence" value="ECO:0007669"/>
    <property type="project" value="InterPro"/>
</dbReference>
<organism evidence="4 5">
    <name type="scientific">Diacronema lutheri</name>
    <name type="common">Unicellular marine alga</name>
    <name type="synonym">Monochrysis lutheri</name>
    <dbReference type="NCBI Taxonomy" id="2081491"/>
    <lineage>
        <taxon>Eukaryota</taxon>
        <taxon>Haptista</taxon>
        <taxon>Haptophyta</taxon>
        <taxon>Pavlovophyceae</taxon>
        <taxon>Pavlovales</taxon>
        <taxon>Pavlovaceae</taxon>
        <taxon>Diacronema</taxon>
    </lineage>
</organism>
<dbReference type="InterPro" id="IPR002048">
    <property type="entry name" value="EF_hand_dom"/>
</dbReference>
<dbReference type="SUPFAM" id="SSF47473">
    <property type="entry name" value="EF-hand"/>
    <property type="match status" value="1"/>
</dbReference>
<dbReference type="EMBL" id="JAGTXO010000003">
    <property type="protein sequence ID" value="KAG8469134.1"/>
    <property type="molecule type" value="Genomic_DNA"/>
</dbReference>
<dbReference type="InterPro" id="IPR011992">
    <property type="entry name" value="EF-hand-dom_pair"/>
</dbReference>
<evidence type="ECO:0000256" key="2">
    <source>
        <dbReference type="ARBA" id="ARBA00022837"/>
    </source>
</evidence>
<name>A0A8J6CDZ6_DIALT</name>
<dbReference type="Pfam" id="PF13499">
    <property type="entry name" value="EF-hand_7"/>
    <property type="match status" value="1"/>
</dbReference>
<dbReference type="AlphaFoldDB" id="A0A8J6CDZ6"/>